<evidence type="ECO:0000256" key="9">
    <source>
        <dbReference type="SAM" id="MobiDB-lite"/>
    </source>
</evidence>
<dbReference type="GO" id="GO:0003677">
    <property type="term" value="F:DNA binding"/>
    <property type="evidence" value="ECO:0007669"/>
    <property type="project" value="UniProtKB-KW"/>
</dbReference>
<evidence type="ECO:0000256" key="2">
    <source>
        <dbReference type="ARBA" id="ARBA00022723"/>
    </source>
</evidence>
<name>A0AAP0NHM3_LIQFO</name>
<feature type="domain" description="C3H1-type" evidence="10">
    <location>
        <begin position="132"/>
        <end position="159"/>
    </location>
</feature>
<dbReference type="InterPro" id="IPR036322">
    <property type="entry name" value="WD40_repeat_dom_sf"/>
</dbReference>
<dbReference type="Gene3D" id="2.130.10.10">
    <property type="entry name" value="YVTN repeat-like/Quinoprotein amine dehydrogenase"/>
    <property type="match status" value="2"/>
</dbReference>
<keyword evidence="5 8" id="KW-0862">Zinc</keyword>
<dbReference type="InterPro" id="IPR019775">
    <property type="entry name" value="WD40_repeat_CS"/>
</dbReference>
<dbReference type="PANTHER" id="PTHR44489:SF14">
    <property type="entry name" value="ZINC FINGER CCCH DOMAIN-CONTAINING PROTEIN 59-RELATED"/>
    <property type="match status" value="1"/>
</dbReference>
<dbReference type="InterPro" id="IPR056454">
    <property type="entry name" value="Beta-prop_IP5PC_F"/>
</dbReference>
<feature type="compositionally biased region" description="Low complexity" evidence="9">
    <location>
        <begin position="77"/>
        <end position="87"/>
    </location>
</feature>
<evidence type="ECO:0000256" key="1">
    <source>
        <dbReference type="ARBA" id="ARBA00022574"/>
    </source>
</evidence>
<dbReference type="PROSITE" id="PS50294">
    <property type="entry name" value="WD_REPEATS_REGION"/>
    <property type="match status" value="2"/>
</dbReference>
<gene>
    <name evidence="11" type="ORF">L1049_017930</name>
</gene>
<keyword evidence="1 7" id="KW-0853">WD repeat</keyword>
<evidence type="ECO:0000313" key="12">
    <source>
        <dbReference type="Proteomes" id="UP001415857"/>
    </source>
</evidence>
<feature type="domain" description="C3H1-type" evidence="10">
    <location>
        <begin position="26"/>
        <end position="52"/>
    </location>
</feature>
<dbReference type="InterPro" id="IPR000571">
    <property type="entry name" value="Znf_CCCH"/>
</dbReference>
<dbReference type="GO" id="GO:0008270">
    <property type="term" value="F:zinc ion binding"/>
    <property type="evidence" value="ECO:0007669"/>
    <property type="project" value="UniProtKB-KW"/>
</dbReference>
<evidence type="ECO:0000256" key="7">
    <source>
        <dbReference type="PROSITE-ProRule" id="PRU00221"/>
    </source>
</evidence>
<evidence type="ECO:0000256" key="5">
    <source>
        <dbReference type="ARBA" id="ARBA00022833"/>
    </source>
</evidence>
<keyword evidence="12" id="KW-1185">Reference proteome</keyword>
<dbReference type="PANTHER" id="PTHR44489">
    <property type="match status" value="1"/>
</dbReference>
<accession>A0AAP0NHM3</accession>
<keyword evidence="4 8" id="KW-0863">Zinc-finger</keyword>
<keyword evidence="6" id="KW-0238">DNA-binding</keyword>
<keyword evidence="2 8" id="KW-0479">Metal-binding</keyword>
<dbReference type="InterPro" id="IPR015943">
    <property type="entry name" value="WD40/YVTN_repeat-like_dom_sf"/>
</dbReference>
<feature type="repeat" description="WD" evidence="7">
    <location>
        <begin position="170"/>
        <end position="211"/>
    </location>
</feature>
<dbReference type="InterPro" id="IPR044715">
    <property type="entry name" value="WDR86-like"/>
</dbReference>
<feature type="repeat" description="WD" evidence="7">
    <location>
        <begin position="293"/>
        <end position="332"/>
    </location>
</feature>
<organism evidence="11 12">
    <name type="scientific">Liquidambar formosana</name>
    <name type="common">Formosan gum</name>
    <dbReference type="NCBI Taxonomy" id="63359"/>
    <lineage>
        <taxon>Eukaryota</taxon>
        <taxon>Viridiplantae</taxon>
        <taxon>Streptophyta</taxon>
        <taxon>Embryophyta</taxon>
        <taxon>Tracheophyta</taxon>
        <taxon>Spermatophyta</taxon>
        <taxon>Magnoliopsida</taxon>
        <taxon>eudicotyledons</taxon>
        <taxon>Gunneridae</taxon>
        <taxon>Pentapetalae</taxon>
        <taxon>Saxifragales</taxon>
        <taxon>Altingiaceae</taxon>
        <taxon>Liquidambar</taxon>
    </lineage>
</organism>
<dbReference type="EMBL" id="JBBPBK010000012">
    <property type="protein sequence ID" value="KAK9273123.1"/>
    <property type="molecule type" value="Genomic_DNA"/>
</dbReference>
<dbReference type="SUPFAM" id="SSF90229">
    <property type="entry name" value="CCCH zinc finger"/>
    <property type="match status" value="1"/>
</dbReference>
<feature type="region of interest" description="Disordered" evidence="9">
    <location>
        <begin position="77"/>
        <end position="130"/>
    </location>
</feature>
<dbReference type="InterPro" id="IPR020472">
    <property type="entry name" value="WD40_PAC1"/>
</dbReference>
<comment type="caution">
    <text evidence="11">The sequence shown here is derived from an EMBL/GenBank/DDBJ whole genome shotgun (WGS) entry which is preliminary data.</text>
</comment>
<evidence type="ECO:0000256" key="4">
    <source>
        <dbReference type="ARBA" id="ARBA00022771"/>
    </source>
</evidence>
<dbReference type="AlphaFoldDB" id="A0AAP0NHM3"/>
<evidence type="ECO:0000259" key="10">
    <source>
        <dbReference type="PROSITE" id="PS50103"/>
    </source>
</evidence>
<dbReference type="InterPro" id="IPR036855">
    <property type="entry name" value="Znf_CCCH_sf"/>
</dbReference>
<reference evidence="11 12" key="1">
    <citation type="journal article" date="2024" name="Plant J.">
        <title>Genome sequences and population genomics reveal climatic adaptation and genomic divergence between two closely related sweetgum species.</title>
        <authorList>
            <person name="Xu W.Q."/>
            <person name="Ren C.Q."/>
            <person name="Zhang X.Y."/>
            <person name="Comes H.P."/>
            <person name="Liu X.H."/>
            <person name="Li Y.G."/>
            <person name="Kettle C.J."/>
            <person name="Jalonen R."/>
            <person name="Gaisberger H."/>
            <person name="Ma Y.Z."/>
            <person name="Qiu Y.X."/>
        </authorList>
    </citation>
    <scope>NUCLEOTIDE SEQUENCE [LARGE SCALE GENOMIC DNA]</scope>
    <source>
        <strain evidence="11">Hangzhou</strain>
    </source>
</reference>
<dbReference type="SMART" id="SM00320">
    <property type="entry name" value="WD40"/>
    <property type="match status" value="6"/>
</dbReference>
<dbReference type="SMART" id="SM00356">
    <property type="entry name" value="ZnF_C3H1"/>
    <property type="match status" value="2"/>
</dbReference>
<dbReference type="PROSITE" id="PS50103">
    <property type="entry name" value="ZF_C3H1"/>
    <property type="match status" value="2"/>
</dbReference>
<feature type="zinc finger region" description="C3H1-type" evidence="8">
    <location>
        <begin position="26"/>
        <end position="52"/>
    </location>
</feature>
<evidence type="ECO:0000256" key="8">
    <source>
        <dbReference type="PROSITE-ProRule" id="PRU00723"/>
    </source>
</evidence>
<dbReference type="Proteomes" id="UP001415857">
    <property type="component" value="Unassembled WGS sequence"/>
</dbReference>
<dbReference type="PROSITE" id="PS50082">
    <property type="entry name" value="WD_REPEATS_2"/>
    <property type="match status" value="2"/>
</dbReference>
<dbReference type="Pfam" id="PF23754">
    <property type="entry name" value="Beta-prop_IP5PC_F"/>
    <property type="match status" value="1"/>
</dbReference>
<sequence>MAMKAARRVVDGSDRAVYNCLGGGGSSNRNVCSFWLAGRCNRNPCRFMHGESPPHTYNRIMKQSCVSTDDLVKRNSNLSSKNLSVSSSGGGGSGGKITQKNQESRGDGSRGKVTQKNQESREGGSGGKISQTNQERVCQYWVLDNCVQGDRCQYLHSWFSGDGFSRLAQLEGHKKAVTGIALPSGSDKLYSGSSDGTVHVWDCNTGQCAGVVNLGGEIGSLISEGPWLFVGMPNVIKAWNIQTCADHSLSGPVGQVYAMVVGKEILFAGAQDGAILAWKPNSETNSFQLAVSMKGHSGAVVSLVVGANRLYSGSMDHTIRVWDIDTLQCIHTLTGHTAVVMSLLCWDQYLLSCSLDQTIKVWVATEGGNVEVAYTHNEEHGVLALCGMHDAEAKPILFCSSNDNSVHLYELPSFAERGKLFSRQEVRSIQIGPGGLFFTGDGSGRVTVWKWQEPSAGAS</sequence>
<dbReference type="PROSITE" id="PS00678">
    <property type="entry name" value="WD_REPEATS_1"/>
    <property type="match status" value="1"/>
</dbReference>
<evidence type="ECO:0000256" key="3">
    <source>
        <dbReference type="ARBA" id="ARBA00022737"/>
    </source>
</evidence>
<dbReference type="Pfam" id="PF00400">
    <property type="entry name" value="WD40"/>
    <property type="match status" value="1"/>
</dbReference>
<keyword evidence="3" id="KW-0677">Repeat</keyword>
<protein>
    <recommendedName>
        <fullName evidence="10">C3H1-type domain-containing protein</fullName>
    </recommendedName>
</protein>
<evidence type="ECO:0000256" key="6">
    <source>
        <dbReference type="ARBA" id="ARBA00023125"/>
    </source>
</evidence>
<dbReference type="PRINTS" id="PR00320">
    <property type="entry name" value="GPROTEINBRPT"/>
</dbReference>
<dbReference type="InterPro" id="IPR001680">
    <property type="entry name" value="WD40_rpt"/>
</dbReference>
<dbReference type="FunFam" id="2.130.10.10:FF:000869">
    <property type="entry name" value="Zinc finger CCCH domain-containing protein 48"/>
    <property type="match status" value="1"/>
</dbReference>
<proteinExistence type="predicted"/>
<feature type="zinc finger region" description="C3H1-type" evidence="8">
    <location>
        <begin position="132"/>
        <end position="159"/>
    </location>
</feature>
<dbReference type="SUPFAM" id="SSF50978">
    <property type="entry name" value="WD40 repeat-like"/>
    <property type="match status" value="1"/>
</dbReference>
<evidence type="ECO:0000313" key="11">
    <source>
        <dbReference type="EMBL" id="KAK9273123.1"/>
    </source>
</evidence>